<keyword evidence="1" id="KW-0732">Signal</keyword>
<evidence type="ECO:0000313" key="4">
    <source>
        <dbReference type="Proteomes" id="UP000664417"/>
    </source>
</evidence>
<dbReference type="InterPro" id="IPR008265">
    <property type="entry name" value="Lipase_GDSL_AS"/>
</dbReference>
<dbReference type="GO" id="GO:0006629">
    <property type="term" value="P:lipid metabolic process"/>
    <property type="evidence" value="ECO:0007669"/>
    <property type="project" value="InterPro"/>
</dbReference>
<evidence type="ECO:0000259" key="2">
    <source>
        <dbReference type="Pfam" id="PF13472"/>
    </source>
</evidence>
<dbReference type="RefSeq" id="WP_207862186.1">
    <property type="nucleotide sequence ID" value="NZ_JAFREP010000033.1"/>
</dbReference>
<dbReference type="AlphaFoldDB" id="A0A8J7U778"/>
<gene>
    <name evidence="3" type="ORF">J3U88_27310</name>
</gene>
<comment type="caution">
    <text evidence="3">The sequence shown here is derived from an EMBL/GenBank/DDBJ whole genome shotgun (WGS) entry which is preliminary data.</text>
</comment>
<dbReference type="InterPro" id="IPR051532">
    <property type="entry name" value="Ester_Hydrolysis_Enzymes"/>
</dbReference>
<evidence type="ECO:0000256" key="1">
    <source>
        <dbReference type="SAM" id="SignalP"/>
    </source>
</evidence>
<feature type="domain" description="SGNH hydrolase-type esterase" evidence="2">
    <location>
        <begin position="41"/>
        <end position="204"/>
    </location>
</feature>
<dbReference type="InterPro" id="IPR013830">
    <property type="entry name" value="SGNH_hydro"/>
</dbReference>
<keyword evidence="4" id="KW-1185">Reference proteome</keyword>
<dbReference type="PANTHER" id="PTHR30383:SF5">
    <property type="entry name" value="SGNH HYDROLASE-TYPE ESTERASE DOMAIN-CONTAINING PROTEIN"/>
    <property type="match status" value="1"/>
</dbReference>
<dbReference type="PROSITE" id="PS51257">
    <property type="entry name" value="PROKAR_LIPOPROTEIN"/>
    <property type="match status" value="1"/>
</dbReference>
<dbReference type="Proteomes" id="UP000664417">
    <property type="component" value="Unassembled WGS sequence"/>
</dbReference>
<evidence type="ECO:0000313" key="3">
    <source>
        <dbReference type="EMBL" id="MBO1322213.1"/>
    </source>
</evidence>
<sequence>MFQKRIKTAMTGFILLVGCFFALVSTPVTAAESGKTTRVLVLGDSLTAGYGLGKEFAFPSILQEKADAAGLKVQIINAGVSGDTTAGGVRRVNWMLRQPVDILVLALGANDGLRGLSVDSSLANLQTIIDQTKAKNPKVRLLIAGMKVPPNMGDDYSRKFEAMFVTLAENNEAERIPFLLEGVGGRPELNLEDGIHPTKEGHRILADNVWRFLAPMLGVGT</sequence>
<dbReference type="GO" id="GO:0004622">
    <property type="term" value="F:phosphatidylcholine lysophospholipase activity"/>
    <property type="evidence" value="ECO:0007669"/>
    <property type="project" value="TreeGrafter"/>
</dbReference>
<dbReference type="CDD" id="cd01822">
    <property type="entry name" value="Lysophospholipase_L1_like"/>
    <property type="match status" value="1"/>
</dbReference>
<feature type="chain" id="PRO_5035314132" evidence="1">
    <location>
        <begin position="31"/>
        <end position="221"/>
    </location>
</feature>
<dbReference type="EMBL" id="JAFREP010000033">
    <property type="protein sequence ID" value="MBO1322213.1"/>
    <property type="molecule type" value="Genomic_DNA"/>
</dbReference>
<organism evidence="3 4">
    <name type="scientific">Acanthopleuribacter pedis</name>
    <dbReference type="NCBI Taxonomy" id="442870"/>
    <lineage>
        <taxon>Bacteria</taxon>
        <taxon>Pseudomonadati</taxon>
        <taxon>Acidobacteriota</taxon>
        <taxon>Holophagae</taxon>
        <taxon>Acanthopleuribacterales</taxon>
        <taxon>Acanthopleuribacteraceae</taxon>
        <taxon>Acanthopleuribacter</taxon>
    </lineage>
</organism>
<name>A0A8J7U778_9BACT</name>
<dbReference type="InterPro" id="IPR036514">
    <property type="entry name" value="SGNH_hydro_sf"/>
</dbReference>
<dbReference type="Pfam" id="PF13472">
    <property type="entry name" value="Lipase_GDSL_2"/>
    <property type="match status" value="1"/>
</dbReference>
<feature type="signal peptide" evidence="1">
    <location>
        <begin position="1"/>
        <end position="30"/>
    </location>
</feature>
<dbReference type="PROSITE" id="PS01098">
    <property type="entry name" value="LIPASE_GDSL_SER"/>
    <property type="match status" value="1"/>
</dbReference>
<reference evidence="3" key="1">
    <citation type="submission" date="2021-03" db="EMBL/GenBank/DDBJ databases">
        <authorList>
            <person name="Wang G."/>
        </authorList>
    </citation>
    <scope>NUCLEOTIDE SEQUENCE</scope>
    <source>
        <strain evidence="3">KCTC 12899</strain>
    </source>
</reference>
<accession>A0A8J7U778</accession>
<dbReference type="PANTHER" id="PTHR30383">
    <property type="entry name" value="THIOESTERASE 1/PROTEASE 1/LYSOPHOSPHOLIPASE L1"/>
    <property type="match status" value="1"/>
</dbReference>
<proteinExistence type="predicted"/>
<dbReference type="Gene3D" id="3.40.50.1110">
    <property type="entry name" value="SGNH hydrolase"/>
    <property type="match status" value="1"/>
</dbReference>
<protein>
    <submittedName>
        <fullName evidence="3">Arylesterase</fullName>
    </submittedName>
</protein>
<dbReference type="SUPFAM" id="SSF52266">
    <property type="entry name" value="SGNH hydrolase"/>
    <property type="match status" value="1"/>
</dbReference>